<name>A0ACC2ZVL6_9EURO</name>
<protein>
    <submittedName>
        <fullName evidence="1">Uncharacterized protein</fullName>
    </submittedName>
</protein>
<dbReference type="Proteomes" id="UP001172386">
    <property type="component" value="Unassembled WGS sequence"/>
</dbReference>
<proteinExistence type="predicted"/>
<organism evidence="1 2">
    <name type="scientific">Neophaeococcomyces mojaviensis</name>
    <dbReference type="NCBI Taxonomy" id="3383035"/>
    <lineage>
        <taxon>Eukaryota</taxon>
        <taxon>Fungi</taxon>
        <taxon>Dikarya</taxon>
        <taxon>Ascomycota</taxon>
        <taxon>Pezizomycotina</taxon>
        <taxon>Eurotiomycetes</taxon>
        <taxon>Chaetothyriomycetidae</taxon>
        <taxon>Chaetothyriales</taxon>
        <taxon>Chaetothyriales incertae sedis</taxon>
        <taxon>Neophaeococcomyces</taxon>
    </lineage>
</organism>
<gene>
    <name evidence="1" type="ORF">H2198_009083</name>
</gene>
<accession>A0ACC2ZVL6</accession>
<evidence type="ECO:0000313" key="2">
    <source>
        <dbReference type="Proteomes" id="UP001172386"/>
    </source>
</evidence>
<sequence length="242" mass="25680">MSVNTSDVSKAQEKVLGSPQEPISIYEEPVSGVQGAGTADQPYDQGNQPEQAAGPGIEPPSGQTGKGTATEPYDQGNQPENKPSIIDELSRTKSPKDKTSKVSQANGASTISSAATITSNGTTAPAPAPAPAPVERKEERKMSIIDQLSRTRTKDEREADKHKDKTEEAPRGRDRAQSITASSNPNKERLAPRPRPVTERSMSPGQLDDGTHVKCSGERGEAYTPPGTIDKIKGKLHFGGKS</sequence>
<evidence type="ECO:0000313" key="1">
    <source>
        <dbReference type="EMBL" id="KAJ9651640.1"/>
    </source>
</evidence>
<comment type="caution">
    <text evidence="1">The sequence shown here is derived from an EMBL/GenBank/DDBJ whole genome shotgun (WGS) entry which is preliminary data.</text>
</comment>
<reference evidence="1" key="1">
    <citation type="submission" date="2022-10" db="EMBL/GenBank/DDBJ databases">
        <title>Culturing micro-colonial fungi from biological soil crusts in the Mojave desert and describing Neophaeococcomyces mojavensis, and introducing the new genera and species Taxawa tesnikishii.</title>
        <authorList>
            <person name="Kurbessoian T."/>
            <person name="Stajich J.E."/>
        </authorList>
    </citation>
    <scope>NUCLEOTIDE SEQUENCE</scope>
    <source>
        <strain evidence="1">JES_112</strain>
    </source>
</reference>
<keyword evidence="2" id="KW-1185">Reference proteome</keyword>
<dbReference type="EMBL" id="JAPDRQ010000243">
    <property type="protein sequence ID" value="KAJ9651640.1"/>
    <property type="molecule type" value="Genomic_DNA"/>
</dbReference>